<dbReference type="STRING" id="1121307.CLCY_1c01440"/>
<dbReference type="OrthoDB" id="9773087at2"/>
<evidence type="ECO:0000313" key="9">
    <source>
        <dbReference type="EMBL" id="KMT20910.1"/>
    </source>
</evidence>
<feature type="binding site" evidence="8">
    <location>
        <begin position="30"/>
        <end position="37"/>
    </location>
    <ligand>
        <name>ATP</name>
        <dbReference type="ChEBI" id="CHEBI:30616"/>
    </ligand>
</feature>
<accession>A0A0J8D406</accession>
<dbReference type="HAMAP" id="MF_00158">
    <property type="entry name" value="PanC"/>
    <property type="match status" value="1"/>
</dbReference>
<proteinExistence type="inferred from homology"/>
<feature type="binding site" evidence="8">
    <location>
        <position position="61"/>
    </location>
    <ligand>
        <name>(R)-pantoate</name>
        <dbReference type="ChEBI" id="CHEBI:15980"/>
    </ligand>
</feature>
<dbReference type="Pfam" id="PF02569">
    <property type="entry name" value="Pantoate_ligase"/>
    <property type="match status" value="1"/>
</dbReference>
<keyword evidence="6 8" id="KW-0067">ATP-binding</keyword>
<evidence type="ECO:0000256" key="8">
    <source>
        <dbReference type="HAMAP-Rule" id="MF_00158"/>
    </source>
</evidence>
<reference evidence="9 10" key="1">
    <citation type="submission" date="2015-06" db="EMBL/GenBank/DDBJ databases">
        <title>Draft genome sequence of the purine-degrading Clostridium cylindrosporum HC-1 (DSM 605).</title>
        <authorList>
            <person name="Poehlein A."/>
            <person name="Schiel-Bengelsdorf B."/>
            <person name="Bengelsdorf F."/>
            <person name="Daniel R."/>
            <person name="Duerre P."/>
        </authorList>
    </citation>
    <scope>NUCLEOTIDE SEQUENCE [LARGE SCALE GENOMIC DNA]</scope>
    <source>
        <strain evidence="9 10">DSM 605</strain>
    </source>
</reference>
<evidence type="ECO:0000256" key="4">
    <source>
        <dbReference type="ARBA" id="ARBA00022655"/>
    </source>
</evidence>
<comment type="catalytic activity">
    <reaction evidence="7 8">
        <text>(R)-pantoate + beta-alanine + ATP = (R)-pantothenate + AMP + diphosphate + H(+)</text>
        <dbReference type="Rhea" id="RHEA:10912"/>
        <dbReference type="ChEBI" id="CHEBI:15378"/>
        <dbReference type="ChEBI" id="CHEBI:15980"/>
        <dbReference type="ChEBI" id="CHEBI:29032"/>
        <dbReference type="ChEBI" id="CHEBI:30616"/>
        <dbReference type="ChEBI" id="CHEBI:33019"/>
        <dbReference type="ChEBI" id="CHEBI:57966"/>
        <dbReference type="ChEBI" id="CHEBI:456215"/>
        <dbReference type="EC" id="6.3.2.1"/>
    </reaction>
</comment>
<dbReference type="UniPathway" id="UPA00028">
    <property type="reaction ID" value="UER00005"/>
</dbReference>
<evidence type="ECO:0000256" key="5">
    <source>
        <dbReference type="ARBA" id="ARBA00022741"/>
    </source>
</evidence>
<comment type="similarity">
    <text evidence="2 8">Belongs to the pantothenate synthetase family.</text>
</comment>
<dbReference type="InterPro" id="IPR014729">
    <property type="entry name" value="Rossmann-like_a/b/a_fold"/>
</dbReference>
<dbReference type="NCBIfam" id="TIGR00018">
    <property type="entry name" value="panC"/>
    <property type="match status" value="1"/>
</dbReference>
<organism evidence="9 10">
    <name type="scientific">Clostridium cylindrosporum DSM 605</name>
    <dbReference type="NCBI Taxonomy" id="1121307"/>
    <lineage>
        <taxon>Bacteria</taxon>
        <taxon>Bacillati</taxon>
        <taxon>Bacillota</taxon>
        <taxon>Clostridia</taxon>
        <taxon>Eubacteriales</taxon>
        <taxon>Clostridiaceae</taxon>
        <taxon>Clostridium</taxon>
    </lineage>
</organism>
<dbReference type="PANTHER" id="PTHR21299">
    <property type="entry name" value="CYTIDYLATE KINASE/PANTOATE-BETA-ALANINE LIGASE"/>
    <property type="match status" value="1"/>
</dbReference>
<comment type="caution">
    <text evidence="9">The sequence shown here is derived from an EMBL/GenBank/DDBJ whole genome shotgun (WGS) entry which is preliminary data.</text>
</comment>
<feature type="binding site" evidence="8">
    <location>
        <begin position="147"/>
        <end position="150"/>
    </location>
    <ligand>
        <name>ATP</name>
        <dbReference type="ChEBI" id="CHEBI:30616"/>
    </ligand>
</feature>
<comment type="subunit">
    <text evidence="8">Homodimer.</text>
</comment>
<dbReference type="Gene3D" id="3.30.1300.10">
    <property type="entry name" value="Pantoate-beta-alanine ligase, C-terminal domain"/>
    <property type="match status" value="1"/>
</dbReference>
<comment type="caution">
    <text evidence="8">Lacks conserved residue(s) required for the propagation of feature annotation.</text>
</comment>
<comment type="subcellular location">
    <subcellularLocation>
        <location evidence="8">Cytoplasm</location>
    </subcellularLocation>
</comment>
<dbReference type="GO" id="GO:0005524">
    <property type="term" value="F:ATP binding"/>
    <property type="evidence" value="ECO:0007669"/>
    <property type="project" value="UniProtKB-KW"/>
</dbReference>
<keyword evidence="10" id="KW-1185">Reference proteome</keyword>
<evidence type="ECO:0000313" key="10">
    <source>
        <dbReference type="Proteomes" id="UP000036756"/>
    </source>
</evidence>
<dbReference type="CDD" id="cd00560">
    <property type="entry name" value="PanC"/>
    <property type="match status" value="1"/>
</dbReference>
<evidence type="ECO:0000256" key="2">
    <source>
        <dbReference type="ARBA" id="ARBA00009256"/>
    </source>
</evidence>
<comment type="miscellaneous">
    <text evidence="8">The reaction proceeds by a bi uni uni bi ping pong mechanism.</text>
</comment>
<comment type="pathway">
    <text evidence="1 8">Cofactor biosynthesis; (R)-pantothenate biosynthesis; (R)-pantothenate from (R)-pantoate and beta-alanine: step 1/1.</text>
</comment>
<gene>
    <name evidence="8 9" type="primary">panC</name>
    <name evidence="9" type="ORF">CLCY_1c01440</name>
</gene>
<keyword evidence="4 8" id="KW-0566">Pantothenate biosynthesis</keyword>
<evidence type="ECO:0000256" key="3">
    <source>
        <dbReference type="ARBA" id="ARBA00022598"/>
    </source>
</evidence>
<keyword evidence="8" id="KW-0963">Cytoplasm</keyword>
<feature type="binding site" evidence="8">
    <location>
        <position position="61"/>
    </location>
    <ligand>
        <name>beta-alanine</name>
        <dbReference type="ChEBI" id="CHEBI:57966"/>
    </ligand>
</feature>
<keyword evidence="3 8" id="KW-0436">Ligase</keyword>
<feature type="binding site" evidence="8">
    <location>
        <position position="153"/>
    </location>
    <ligand>
        <name>(R)-pantoate</name>
        <dbReference type="ChEBI" id="CHEBI:15980"/>
    </ligand>
</feature>
<name>A0A0J8D406_CLOCY</name>
<evidence type="ECO:0000256" key="1">
    <source>
        <dbReference type="ARBA" id="ARBA00004990"/>
    </source>
</evidence>
<dbReference type="FunFam" id="3.40.50.620:FF:000013">
    <property type="entry name" value="Pantothenate synthetase"/>
    <property type="match status" value="1"/>
</dbReference>
<feature type="active site" description="Proton donor" evidence="8">
    <location>
        <position position="37"/>
    </location>
</feature>
<dbReference type="FunFam" id="3.30.1300.10:FF:000001">
    <property type="entry name" value="Pantothenate synthetase"/>
    <property type="match status" value="1"/>
</dbReference>
<dbReference type="PANTHER" id="PTHR21299:SF1">
    <property type="entry name" value="PANTOATE--BETA-ALANINE LIGASE"/>
    <property type="match status" value="1"/>
</dbReference>
<dbReference type="GO" id="GO:0015940">
    <property type="term" value="P:pantothenate biosynthetic process"/>
    <property type="evidence" value="ECO:0007669"/>
    <property type="project" value="UniProtKB-UniRule"/>
</dbReference>
<dbReference type="AlphaFoldDB" id="A0A0J8D406"/>
<dbReference type="GO" id="GO:0004592">
    <property type="term" value="F:pantoate-beta-alanine ligase activity"/>
    <property type="evidence" value="ECO:0007669"/>
    <property type="project" value="UniProtKB-UniRule"/>
</dbReference>
<keyword evidence="5 8" id="KW-0547">Nucleotide-binding</keyword>
<dbReference type="Proteomes" id="UP000036756">
    <property type="component" value="Unassembled WGS sequence"/>
</dbReference>
<dbReference type="InterPro" id="IPR042176">
    <property type="entry name" value="Pantoate_ligase_C"/>
</dbReference>
<feature type="binding site" evidence="8">
    <location>
        <begin position="184"/>
        <end position="187"/>
    </location>
    <ligand>
        <name>ATP</name>
        <dbReference type="ChEBI" id="CHEBI:30616"/>
    </ligand>
</feature>
<protein>
    <recommendedName>
        <fullName evidence="8">Pantothenate synthetase</fullName>
        <shortName evidence="8">PS</shortName>
        <ecNumber evidence="8">6.3.2.1</ecNumber>
    </recommendedName>
    <alternativeName>
        <fullName evidence="8">Pantoate--beta-alanine ligase</fullName>
    </alternativeName>
    <alternativeName>
        <fullName evidence="8">Pantoate-activating enzyme</fullName>
    </alternativeName>
</protein>
<evidence type="ECO:0000256" key="7">
    <source>
        <dbReference type="ARBA" id="ARBA00048258"/>
    </source>
</evidence>
<sequence length="281" mass="31733">MEVITTIKEIKNKINEFKRNNETIGFVPTMGYLHEGHKSLIDRARIENTKIIVSIFVNPIQFGENEDLSTYPRNLEGDSDICKNSGVDILFAPTVQEMYPNGFSSFVEVTGITDCLCGKSRPSHFRGVTTVVMKLLNITSCTKAYLGEKDFQQYKVIEKMVKDLNIDTTLVPCPIYREDDGLAKSSRNSYLNSEERISALCLSKALKKAKIELDKNKDAKSIIEIIKNEISKEPLAKIDYIEIVSQDTLKPITTIKENVLIAIAVFIGKTRLIDNLLYNIK</sequence>
<dbReference type="SUPFAM" id="SSF52374">
    <property type="entry name" value="Nucleotidylyl transferase"/>
    <property type="match status" value="1"/>
</dbReference>
<dbReference type="EMBL" id="LFVU01000028">
    <property type="protein sequence ID" value="KMT20910.1"/>
    <property type="molecule type" value="Genomic_DNA"/>
</dbReference>
<dbReference type="GO" id="GO:0005829">
    <property type="term" value="C:cytosol"/>
    <property type="evidence" value="ECO:0007669"/>
    <property type="project" value="TreeGrafter"/>
</dbReference>
<dbReference type="InterPro" id="IPR003721">
    <property type="entry name" value="Pantoate_ligase"/>
</dbReference>
<dbReference type="Gene3D" id="3.40.50.620">
    <property type="entry name" value="HUPs"/>
    <property type="match status" value="1"/>
</dbReference>
<dbReference type="PATRIC" id="fig|1121307.3.peg.505"/>
<evidence type="ECO:0000256" key="6">
    <source>
        <dbReference type="ARBA" id="ARBA00022840"/>
    </source>
</evidence>
<comment type="function">
    <text evidence="8">Catalyzes the condensation of pantoate with beta-alanine in an ATP-dependent reaction via a pantoyl-adenylate intermediate.</text>
</comment>
<dbReference type="RefSeq" id="WP_048571310.1">
    <property type="nucleotide sequence ID" value="NZ_LFVU01000028.1"/>
</dbReference>
<dbReference type="EC" id="6.3.2.1" evidence="8"/>